<gene>
    <name evidence="1" type="ORF">A2975_03415</name>
</gene>
<dbReference type="AlphaFoldDB" id="A0A1F8C369"/>
<accession>A0A1F8C369</accession>
<comment type="caution">
    <text evidence="1">The sequence shown here is derived from an EMBL/GenBank/DDBJ whole genome shotgun (WGS) entry which is preliminary data.</text>
</comment>
<organism evidence="1 2">
    <name type="scientific">Candidatus Woesebacteria bacterium RIFCSPLOWO2_01_FULL_44_14</name>
    <dbReference type="NCBI Taxonomy" id="1802525"/>
    <lineage>
        <taxon>Bacteria</taxon>
        <taxon>Candidatus Woeseibacteriota</taxon>
    </lineage>
</organism>
<dbReference type="Proteomes" id="UP000178429">
    <property type="component" value="Unassembled WGS sequence"/>
</dbReference>
<sequence>MGVEQSTEGLLTKARGNPNLIDLVEALLQSPMVGPLPRYGTYKGNFEAEIPHILRSSTTEHVDIVKEPTKTGDRVLVWTAVEWPEYEPPFDM</sequence>
<name>A0A1F8C369_9BACT</name>
<evidence type="ECO:0000313" key="2">
    <source>
        <dbReference type="Proteomes" id="UP000178429"/>
    </source>
</evidence>
<dbReference type="EMBL" id="MGHL01000006">
    <property type="protein sequence ID" value="OGM70098.1"/>
    <property type="molecule type" value="Genomic_DNA"/>
</dbReference>
<evidence type="ECO:0000313" key="1">
    <source>
        <dbReference type="EMBL" id="OGM70098.1"/>
    </source>
</evidence>
<dbReference type="STRING" id="1802525.A2975_03415"/>
<protein>
    <submittedName>
        <fullName evidence="1">Uncharacterized protein</fullName>
    </submittedName>
</protein>
<proteinExistence type="predicted"/>
<reference evidence="1 2" key="1">
    <citation type="journal article" date="2016" name="Nat. Commun.">
        <title>Thousands of microbial genomes shed light on interconnected biogeochemical processes in an aquifer system.</title>
        <authorList>
            <person name="Anantharaman K."/>
            <person name="Brown C.T."/>
            <person name="Hug L.A."/>
            <person name="Sharon I."/>
            <person name="Castelle C.J."/>
            <person name="Probst A.J."/>
            <person name="Thomas B.C."/>
            <person name="Singh A."/>
            <person name="Wilkins M.J."/>
            <person name="Karaoz U."/>
            <person name="Brodie E.L."/>
            <person name="Williams K.H."/>
            <person name="Hubbard S.S."/>
            <person name="Banfield J.F."/>
        </authorList>
    </citation>
    <scope>NUCLEOTIDE SEQUENCE [LARGE SCALE GENOMIC DNA]</scope>
</reference>